<sequence length="195" mass="20128">MRRRAAVAGRALTALAAVPGAFLRLLVKPSPQAPEVWPLYAAQHRAANQAMVSLLQAKPAPAPSPAKPAASKAEQPASPRSVMHTPLRNSTLLRTPSTGSSADSLADSVLSHPLVAEAAPASTAAPARRGRPGFTASLVKAIVPLAAVGVAAAAGMQHRSRRPSPASRKAQASRFPEPKQVPYADPKPAAYKAQV</sequence>
<feature type="compositionally biased region" description="Polar residues" evidence="1">
    <location>
        <begin position="87"/>
        <end position="99"/>
    </location>
</feature>
<evidence type="ECO:0000313" key="3">
    <source>
        <dbReference type="Proteomes" id="UP000239899"/>
    </source>
</evidence>
<comment type="caution">
    <text evidence="2">The sequence shown here is derived from an EMBL/GenBank/DDBJ whole genome shotgun (WGS) entry which is preliminary data.</text>
</comment>
<keyword evidence="3" id="KW-1185">Reference proteome</keyword>
<organism evidence="2 3">
    <name type="scientific">Chlorella sorokiniana</name>
    <name type="common">Freshwater green alga</name>
    <dbReference type="NCBI Taxonomy" id="3076"/>
    <lineage>
        <taxon>Eukaryota</taxon>
        <taxon>Viridiplantae</taxon>
        <taxon>Chlorophyta</taxon>
        <taxon>core chlorophytes</taxon>
        <taxon>Trebouxiophyceae</taxon>
        <taxon>Chlorellales</taxon>
        <taxon>Chlorellaceae</taxon>
        <taxon>Chlorella clade</taxon>
        <taxon>Chlorella</taxon>
    </lineage>
</organism>
<feature type="compositionally biased region" description="Low complexity" evidence="1">
    <location>
        <begin position="182"/>
        <end position="195"/>
    </location>
</feature>
<dbReference type="AlphaFoldDB" id="A0A2P6TJQ2"/>
<dbReference type="OrthoDB" id="10590568at2759"/>
<proteinExistence type="predicted"/>
<dbReference type="EMBL" id="LHPG02000013">
    <property type="protein sequence ID" value="PRW44311.1"/>
    <property type="molecule type" value="Genomic_DNA"/>
</dbReference>
<feature type="region of interest" description="Disordered" evidence="1">
    <location>
        <begin position="155"/>
        <end position="195"/>
    </location>
</feature>
<protein>
    <submittedName>
        <fullName evidence="2">Uncharacterized protein</fullName>
    </submittedName>
</protein>
<gene>
    <name evidence="2" type="ORF">C2E21_6548</name>
</gene>
<evidence type="ECO:0000256" key="1">
    <source>
        <dbReference type="SAM" id="MobiDB-lite"/>
    </source>
</evidence>
<feature type="region of interest" description="Disordered" evidence="1">
    <location>
        <begin position="58"/>
        <end position="105"/>
    </location>
</feature>
<feature type="compositionally biased region" description="Low complexity" evidence="1">
    <location>
        <begin position="163"/>
        <end position="174"/>
    </location>
</feature>
<dbReference type="Proteomes" id="UP000239899">
    <property type="component" value="Unassembled WGS sequence"/>
</dbReference>
<reference evidence="2 3" key="1">
    <citation type="journal article" date="2018" name="Plant J.">
        <title>Genome sequences of Chlorella sorokiniana UTEX 1602 and Micractinium conductrix SAG 241.80: implications to maltose excretion by a green alga.</title>
        <authorList>
            <person name="Arriola M.B."/>
            <person name="Velmurugan N."/>
            <person name="Zhang Y."/>
            <person name="Plunkett M.H."/>
            <person name="Hondzo H."/>
            <person name="Barney B.M."/>
        </authorList>
    </citation>
    <scope>NUCLEOTIDE SEQUENCE [LARGE SCALE GENOMIC DNA]</scope>
    <source>
        <strain evidence="3">UTEX 1602</strain>
    </source>
</reference>
<feature type="compositionally biased region" description="Low complexity" evidence="1">
    <location>
        <begin position="67"/>
        <end position="79"/>
    </location>
</feature>
<accession>A0A2P6TJQ2</accession>
<name>A0A2P6TJQ2_CHLSO</name>
<evidence type="ECO:0000313" key="2">
    <source>
        <dbReference type="EMBL" id="PRW44311.1"/>
    </source>
</evidence>